<dbReference type="InterPro" id="IPR001087">
    <property type="entry name" value="GDSL"/>
</dbReference>
<dbReference type="PANTHER" id="PTHR45648:SF22">
    <property type="entry name" value="GDSL LIPASE_ACYLHYDROLASE FAMILY PROTEIN (AFU_ORTHOLOGUE AFUA_4G14700)"/>
    <property type="match status" value="1"/>
</dbReference>
<evidence type="ECO:0000256" key="1">
    <source>
        <dbReference type="ARBA" id="ARBA00022801"/>
    </source>
</evidence>
<evidence type="ECO:0000256" key="2">
    <source>
        <dbReference type="SAM" id="Phobius"/>
    </source>
</evidence>
<keyword evidence="1" id="KW-0378">Hydrolase</keyword>
<keyword evidence="2" id="KW-0472">Membrane</keyword>
<keyword evidence="3" id="KW-0732">Signal</keyword>
<dbReference type="SUPFAM" id="SSF52266">
    <property type="entry name" value="SGNH hydrolase"/>
    <property type="match status" value="1"/>
</dbReference>
<gene>
    <name evidence="4" type="ORF">GCM10009096_27450</name>
</gene>
<keyword evidence="2" id="KW-1133">Transmembrane helix</keyword>
<proteinExistence type="predicted"/>
<feature type="chain" id="PRO_5045550436" description="PEP-CTERM sorting domain-containing protein" evidence="3">
    <location>
        <begin position="26"/>
        <end position="323"/>
    </location>
</feature>
<dbReference type="InterPro" id="IPR051058">
    <property type="entry name" value="GDSL_Est/Lipase"/>
</dbReference>
<organism evidence="4 5">
    <name type="scientific">Parasphingorhabdus litoris</name>
    <dbReference type="NCBI Taxonomy" id="394733"/>
    <lineage>
        <taxon>Bacteria</taxon>
        <taxon>Pseudomonadati</taxon>
        <taxon>Pseudomonadota</taxon>
        <taxon>Alphaproteobacteria</taxon>
        <taxon>Sphingomonadales</taxon>
        <taxon>Sphingomonadaceae</taxon>
        <taxon>Parasphingorhabdus</taxon>
    </lineage>
</organism>
<feature type="transmembrane region" description="Helical" evidence="2">
    <location>
        <begin position="295"/>
        <end position="312"/>
    </location>
</feature>
<sequence length="323" mass="34589">MIMKARFLGAIAGGLMLATAVPAHAERDTEKFTSLTIFGDSLVDAGNVFTASGGMFASPADGYFNGRFTNGYDYTDLLSIELFGAPTVASLQGGTNFAFGGARASNTNIFVPDLGEQLGLYAGYLADPANEVDRNGLYILNFGGNDIFNAPDDPVDADLFIRQSARDYAAGIQALNDIGARNLLLTGFPVADPLSLNAELYLTQELAALSLTSDTTLFRYSYLDFFNRLATDPGSFGLPPQRLDITCQLAGPAAIANGCEGIFSFDGVHPTAPIHRALFQDISSQFNLLGSVPEPTTWAMMIFGFFMTGSAIRRRQKIKVSYG</sequence>
<dbReference type="InterPro" id="IPR036514">
    <property type="entry name" value="SGNH_hydro_sf"/>
</dbReference>
<protein>
    <recommendedName>
        <fullName evidence="6">PEP-CTERM sorting domain-containing protein</fullName>
    </recommendedName>
</protein>
<dbReference type="Gene3D" id="3.40.50.1110">
    <property type="entry name" value="SGNH hydrolase"/>
    <property type="match status" value="1"/>
</dbReference>
<reference evidence="4 5" key="1">
    <citation type="journal article" date="2019" name="Int. J. Syst. Evol. Microbiol.">
        <title>The Global Catalogue of Microorganisms (GCM) 10K type strain sequencing project: providing services to taxonomists for standard genome sequencing and annotation.</title>
        <authorList>
            <consortium name="The Broad Institute Genomics Platform"/>
            <consortium name="The Broad Institute Genome Sequencing Center for Infectious Disease"/>
            <person name="Wu L."/>
            <person name="Ma J."/>
        </authorList>
    </citation>
    <scope>NUCLEOTIDE SEQUENCE [LARGE SCALE GENOMIC DNA]</scope>
    <source>
        <strain evidence="4 5">JCM 14162</strain>
    </source>
</reference>
<accession>A0ABN1ATF7</accession>
<dbReference type="NCBIfam" id="NF035944">
    <property type="entry name" value="PEPxxWA-CTERM"/>
    <property type="match status" value="1"/>
</dbReference>
<evidence type="ECO:0000313" key="5">
    <source>
        <dbReference type="Proteomes" id="UP001500713"/>
    </source>
</evidence>
<dbReference type="PANTHER" id="PTHR45648">
    <property type="entry name" value="GDSL LIPASE/ACYLHYDROLASE FAMILY PROTEIN (AFU_ORTHOLOGUE AFUA_4G14700)"/>
    <property type="match status" value="1"/>
</dbReference>
<dbReference type="NCBIfam" id="TIGR02595">
    <property type="entry name" value="PEP_CTERM"/>
    <property type="match status" value="1"/>
</dbReference>
<evidence type="ECO:0000256" key="3">
    <source>
        <dbReference type="SAM" id="SignalP"/>
    </source>
</evidence>
<keyword evidence="5" id="KW-1185">Reference proteome</keyword>
<dbReference type="InterPro" id="IPR013424">
    <property type="entry name" value="Ice-binding_C"/>
</dbReference>
<dbReference type="EMBL" id="BAAAEM010000003">
    <property type="protein sequence ID" value="GAA0483514.1"/>
    <property type="molecule type" value="Genomic_DNA"/>
</dbReference>
<evidence type="ECO:0000313" key="4">
    <source>
        <dbReference type="EMBL" id="GAA0483514.1"/>
    </source>
</evidence>
<dbReference type="Proteomes" id="UP001500713">
    <property type="component" value="Unassembled WGS sequence"/>
</dbReference>
<feature type="signal peptide" evidence="3">
    <location>
        <begin position="1"/>
        <end position="25"/>
    </location>
</feature>
<keyword evidence="2" id="KW-0812">Transmembrane</keyword>
<comment type="caution">
    <text evidence="4">The sequence shown here is derived from an EMBL/GenBank/DDBJ whole genome shotgun (WGS) entry which is preliminary data.</text>
</comment>
<dbReference type="Pfam" id="PF00657">
    <property type="entry name" value="Lipase_GDSL"/>
    <property type="match status" value="1"/>
</dbReference>
<evidence type="ECO:0008006" key="6">
    <source>
        <dbReference type="Google" id="ProtNLM"/>
    </source>
</evidence>
<name>A0ABN1ATF7_9SPHN</name>